<protein>
    <recommendedName>
        <fullName evidence="6">Transmembrane protein</fullName>
    </recommendedName>
</protein>
<feature type="compositionally biased region" description="Low complexity" evidence="1">
    <location>
        <begin position="427"/>
        <end position="439"/>
    </location>
</feature>
<feature type="signal peptide" evidence="3">
    <location>
        <begin position="1"/>
        <end position="22"/>
    </location>
</feature>
<name>A0ABQ0L189_MYCCL</name>
<sequence length="536" mass="57929">MLAGSRVLLAVLLCAALKLVDANHNHINYYYARQLQDQMSSSSSYDYWWPYPPATAAQTLDSIPTQTNVDTNTLPTPTSTGPVMAFSFSLAPSATPSLSANSNPGDSISGSSSDSGAASVPLVTTTISALPPSNSSSAHTPPTPHKLAMVSNNNLIYVVSVCGAAGLLIGGLTAWCVYGCVTRRRNRNGGESAVLRKRGRKSCGTLEVGPEYRPPTPIFEEDEEHQKQNMDDDEGEWLGHDRMLHEEENLDEEESDHETQAFLHPEKALAASAPARHKSVASTRTRAVSPTPSGRTSLYYDQLDANDAVPWESLRHKSIKRGMLERLKDDDDGQESSKSKVVSRRPTWQSHGRHDSDLSLADAQADLSRMTSRATTALSRASSTVTGMGFRIMSESPAGTPTKERNADTWRWPSIKTGKGTDDRYTPAPMRAARSGSRSRSPEKRIRPTANPDNLRRARSPPGQRRAAARARKATLEDVEKSGVSNSEIRRVLPQSPPRVSSPVLDEALCFTPASPEAGAQMTSFASCGGMLSGSA</sequence>
<evidence type="ECO:0000313" key="5">
    <source>
        <dbReference type="Proteomes" id="UP000815677"/>
    </source>
</evidence>
<reference evidence="4" key="1">
    <citation type="submission" date="2014-09" db="EMBL/GenBank/DDBJ databases">
        <title>Genome sequence of the luminous mushroom Mycena chlorophos for searching fungal bioluminescence genes.</title>
        <authorList>
            <person name="Tanaka Y."/>
            <person name="Kasuga D."/>
            <person name="Oba Y."/>
            <person name="Hase S."/>
            <person name="Sato K."/>
            <person name="Oba Y."/>
            <person name="Sakakibara Y."/>
        </authorList>
    </citation>
    <scope>NUCLEOTIDE SEQUENCE</scope>
</reference>
<evidence type="ECO:0000256" key="1">
    <source>
        <dbReference type="SAM" id="MobiDB-lite"/>
    </source>
</evidence>
<dbReference type="EMBL" id="DF840341">
    <property type="protein sequence ID" value="GAT44911.1"/>
    <property type="molecule type" value="Genomic_DNA"/>
</dbReference>
<keyword evidence="3" id="KW-0732">Signal</keyword>
<keyword evidence="2" id="KW-0472">Membrane</keyword>
<feature type="compositionally biased region" description="Polar residues" evidence="1">
    <location>
        <begin position="280"/>
        <end position="295"/>
    </location>
</feature>
<proteinExistence type="predicted"/>
<organism evidence="4 5">
    <name type="scientific">Mycena chlorophos</name>
    <name type="common">Agaric fungus</name>
    <name type="synonym">Agaricus chlorophos</name>
    <dbReference type="NCBI Taxonomy" id="658473"/>
    <lineage>
        <taxon>Eukaryota</taxon>
        <taxon>Fungi</taxon>
        <taxon>Dikarya</taxon>
        <taxon>Basidiomycota</taxon>
        <taxon>Agaricomycotina</taxon>
        <taxon>Agaricomycetes</taxon>
        <taxon>Agaricomycetidae</taxon>
        <taxon>Agaricales</taxon>
        <taxon>Marasmiineae</taxon>
        <taxon>Mycenaceae</taxon>
        <taxon>Mycena</taxon>
    </lineage>
</organism>
<feature type="chain" id="PRO_5045084667" description="Transmembrane protein" evidence="3">
    <location>
        <begin position="23"/>
        <end position="536"/>
    </location>
</feature>
<keyword evidence="2" id="KW-1133">Transmembrane helix</keyword>
<gene>
    <name evidence="4" type="ORF">MCHLO_02514</name>
</gene>
<feature type="region of interest" description="Disordered" evidence="1">
    <location>
        <begin position="206"/>
        <end position="234"/>
    </location>
</feature>
<dbReference type="Proteomes" id="UP000815677">
    <property type="component" value="Unassembled WGS sequence"/>
</dbReference>
<evidence type="ECO:0000313" key="4">
    <source>
        <dbReference type="EMBL" id="GAT44911.1"/>
    </source>
</evidence>
<feature type="transmembrane region" description="Helical" evidence="2">
    <location>
        <begin position="155"/>
        <end position="178"/>
    </location>
</feature>
<feature type="region of interest" description="Disordered" evidence="1">
    <location>
        <begin position="97"/>
        <end position="116"/>
    </location>
</feature>
<evidence type="ECO:0008006" key="6">
    <source>
        <dbReference type="Google" id="ProtNLM"/>
    </source>
</evidence>
<keyword evidence="5" id="KW-1185">Reference proteome</keyword>
<accession>A0ABQ0L189</accession>
<keyword evidence="2" id="KW-0812">Transmembrane</keyword>
<feature type="region of interest" description="Disordered" evidence="1">
    <location>
        <begin position="270"/>
        <end position="295"/>
    </location>
</feature>
<feature type="region of interest" description="Disordered" evidence="1">
    <location>
        <begin position="412"/>
        <end position="503"/>
    </location>
</feature>
<feature type="region of interest" description="Disordered" evidence="1">
    <location>
        <begin position="325"/>
        <end position="359"/>
    </location>
</feature>
<evidence type="ECO:0000256" key="2">
    <source>
        <dbReference type="SAM" id="Phobius"/>
    </source>
</evidence>
<evidence type="ECO:0000256" key="3">
    <source>
        <dbReference type="SAM" id="SignalP"/>
    </source>
</evidence>